<dbReference type="Proteomes" id="UP000011864">
    <property type="component" value="Chromosome"/>
</dbReference>
<gene>
    <name evidence="1" type="ORF">C427_2417</name>
</gene>
<dbReference type="EMBL" id="CP003837">
    <property type="protein sequence ID" value="AGH44526.1"/>
    <property type="molecule type" value="Genomic_DNA"/>
</dbReference>
<dbReference type="KEGG" id="gps:C427_2417"/>
<protein>
    <submittedName>
        <fullName evidence="1">Uncharacterized protein</fullName>
    </submittedName>
</protein>
<name>K7A7R0_9ALTE</name>
<sequence length="106" mass="11288">MILTAYKGRDGTVTIPIESDPLGGTDYVDLSLSGARVEFSAITSAIDTDSANAEIVGNEVTFKLGALDLTQGAYPECRIILYNANYPLGKVIAGPGKEIVILNYFE</sequence>
<evidence type="ECO:0000313" key="2">
    <source>
        <dbReference type="Proteomes" id="UP000011864"/>
    </source>
</evidence>
<keyword evidence="2" id="KW-1185">Reference proteome</keyword>
<accession>K7A7R0</accession>
<proteinExistence type="predicted"/>
<dbReference type="PATRIC" id="fig|1129794.4.peg.2397"/>
<dbReference type="RefSeq" id="WP_007636481.1">
    <property type="nucleotide sequence ID" value="NC_020514.1"/>
</dbReference>
<evidence type="ECO:0000313" key="1">
    <source>
        <dbReference type="EMBL" id="AGH44526.1"/>
    </source>
</evidence>
<dbReference type="AlphaFoldDB" id="K7A7R0"/>
<dbReference type="HOGENOM" id="CLU_2220629_0_0_6"/>
<dbReference type="STRING" id="1129794.C427_2417"/>
<organism evidence="1 2">
    <name type="scientific">Paraglaciecola psychrophila 170</name>
    <dbReference type="NCBI Taxonomy" id="1129794"/>
    <lineage>
        <taxon>Bacteria</taxon>
        <taxon>Pseudomonadati</taxon>
        <taxon>Pseudomonadota</taxon>
        <taxon>Gammaproteobacteria</taxon>
        <taxon>Alteromonadales</taxon>
        <taxon>Alteromonadaceae</taxon>
        <taxon>Paraglaciecola</taxon>
    </lineage>
</organism>
<reference evidence="1 2" key="1">
    <citation type="journal article" date="2013" name="Genome Announc.">
        <title>Complete Genome Sequence of Glaciecola psychrophila Strain 170T.</title>
        <authorList>
            <person name="Yin J."/>
            <person name="Chen J."/>
            <person name="Liu G."/>
            <person name="Yu Y."/>
            <person name="Song L."/>
            <person name="Wang X."/>
            <person name="Qu X."/>
        </authorList>
    </citation>
    <scope>NUCLEOTIDE SEQUENCE [LARGE SCALE GENOMIC DNA]</scope>
    <source>
        <strain evidence="1 2">170</strain>
    </source>
</reference>